<keyword evidence="3" id="KW-1185">Reference proteome</keyword>
<evidence type="ECO:0000313" key="2">
    <source>
        <dbReference type="EMBL" id="QJR16520.1"/>
    </source>
</evidence>
<sequence length="297" mass="30309">MTIATLRRLACIFFLAAGFPVQASFHLWTINEIYSNADGTVQYIELTTADAGQQFLAGHTVSTSSTGSATQNYTFGTNLPGDSAGKKFLIATSGFAALGILVPDYVVPNGFLFKHAATLDFSGVDVWNYANTLPTDGFLSLNRNGTQGINSPTNFAGATAQIAPPGGFLANLATRGPVLTGDGVMIGGFIIQGTKPRTVIVTVAGPSLTGAGVPGALANPTLIIIRASDGVVIANNDDWQTQTVPAHATAISAAGFAPANALEPAVYLTLGPGAYTAIVQGAGGTTGIALIGVYMTP</sequence>
<dbReference type="RefSeq" id="WP_171164698.1">
    <property type="nucleotide sequence ID" value="NZ_CP053073.1"/>
</dbReference>
<evidence type="ECO:0000256" key="1">
    <source>
        <dbReference type="SAM" id="SignalP"/>
    </source>
</evidence>
<name>A0A6M4HA78_9PROT</name>
<feature type="chain" id="PRO_5026758464" description="DUF4198 domain-containing protein" evidence="1">
    <location>
        <begin position="24"/>
        <end position="297"/>
    </location>
</feature>
<keyword evidence="1" id="KW-0732">Signal</keyword>
<protein>
    <recommendedName>
        <fullName evidence="4">DUF4198 domain-containing protein</fullName>
    </recommendedName>
</protein>
<gene>
    <name evidence="2" type="ORF">DSM104440_03355</name>
</gene>
<dbReference type="EMBL" id="CP053073">
    <property type="protein sequence ID" value="QJR16520.1"/>
    <property type="molecule type" value="Genomic_DNA"/>
</dbReference>
<dbReference type="Proteomes" id="UP000503096">
    <property type="component" value="Chromosome"/>
</dbReference>
<feature type="signal peptide" evidence="1">
    <location>
        <begin position="1"/>
        <end position="23"/>
    </location>
</feature>
<dbReference type="InParanoid" id="A0A6M4HA78"/>
<dbReference type="AlphaFoldDB" id="A0A6M4HA78"/>
<proteinExistence type="predicted"/>
<dbReference type="KEGG" id="upl:DSM104440_03355"/>
<organism evidence="2 3">
    <name type="scientific">Usitatibacter palustris</name>
    <dbReference type="NCBI Taxonomy" id="2732487"/>
    <lineage>
        <taxon>Bacteria</taxon>
        <taxon>Pseudomonadati</taxon>
        <taxon>Pseudomonadota</taxon>
        <taxon>Betaproteobacteria</taxon>
        <taxon>Nitrosomonadales</taxon>
        <taxon>Usitatibacteraceae</taxon>
        <taxon>Usitatibacter</taxon>
    </lineage>
</organism>
<accession>A0A6M4HA78</accession>
<evidence type="ECO:0008006" key="4">
    <source>
        <dbReference type="Google" id="ProtNLM"/>
    </source>
</evidence>
<evidence type="ECO:0000313" key="3">
    <source>
        <dbReference type="Proteomes" id="UP000503096"/>
    </source>
</evidence>
<reference evidence="2 3" key="1">
    <citation type="submission" date="2020-04" db="EMBL/GenBank/DDBJ databases">
        <title>Usitatibacter rugosus gen. nov., sp. nov. and Usitatibacter palustris sp. nov., novel members of Usitatibacteraceae fam. nov. within the order Nitrosomonadales isolated from soil.</title>
        <authorList>
            <person name="Huber K.J."/>
            <person name="Neumann-Schaal M."/>
            <person name="Geppert A."/>
            <person name="Luckner M."/>
            <person name="Wanner G."/>
            <person name="Overmann J."/>
        </authorList>
    </citation>
    <scope>NUCLEOTIDE SEQUENCE [LARGE SCALE GENOMIC DNA]</scope>
    <source>
        <strain evidence="2 3">Swamp67</strain>
    </source>
</reference>